<keyword evidence="4" id="KW-0611">Plant defense</keyword>
<name>A0A118JRH4_CYNCS</name>
<evidence type="ECO:0000256" key="1">
    <source>
        <dbReference type="ARBA" id="ARBA00008894"/>
    </source>
</evidence>
<keyword evidence="7" id="KW-1185">Reference proteome</keyword>
<dbReference type="PANTHER" id="PTHR36766">
    <property type="entry name" value="PLANT BROAD-SPECTRUM MILDEW RESISTANCE PROTEIN RPW8"/>
    <property type="match status" value="1"/>
</dbReference>
<dbReference type="Gene3D" id="3.40.50.300">
    <property type="entry name" value="P-loop containing nucleotide triphosphate hydrolases"/>
    <property type="match status" value="1"/>
</dbReference>
<comment type="caution">
    <text evidence="6">The sequence shown here is derived from an EMBL/GenBank/DDBJ whole genome shotgun (WGS) entry which is preliminary data.</text>
</comment>
<dbReference type="AlphaFoldDB" id="A0A118JRH4"/>
<dbReference type="InterPro" id="IPR008808">
    <property type="entry name" value="Powdery_mildew-R_dom"/>
</dbReference>
<dbReference type="Pfam" id="PF05659">
    <property type="entry name" value="RPW8"/>
    <property type="match status" value="1"/>
</dbReference>
<sequence>MDEAVAVAVGALAGDAVSKSSDAIIHVIKKCWQFRSKLTQTEETTKKRKQIFTDIEKQNNLSKEETDMYRNHLKEAEEIVQKGKNMKWYSFKRYRYSSELDDLKASSLRFCQIDVPLQGVRDTKEALVVVKDLKKGIESSGNWSSGVPLPKGDVIGSEDRVRALKAMVLKDSKVDDCSVVVVSAGGGYGKTTLVTELCHDPDIQEIFGRNIYFVTISEAPNIKLAVNNLLQKNHGGHKQLHFVTDEDATCQWGRFLGENKSEILLVLDDVWHESIVTDFKFKLRGYKILVTSRMTFTQFDTYELQLLNNQDATKLFRNSAFSVDGSERIDISDDLIKKLVKHCKNHPLALVVIGGLLKGKEVATWKWMLKILSAGEKSILDLHKSIPDCLERSLVVLEKEPAIRQCYLDLGLFPEDQRIAATMLMDMWVHLYNHDEEGLDTINKLTELSSRKLATRLRMRKQPAIANYCEEESVVQHDMMWRLANKLSSKEPVERLIIKADEQVPPQLPHTVNARILSISTDERFSMRWNDYQVRKVEVFVLNLMSKIYDLPQFVQNMEILKVLIVTNYGYYFSQLRNFPAPQYLSSLTRIRLEHVSISSISTSLPELVNLQKLSLIMCKIGNSFNECSMPNKFPSLLEIELESCEDLVTFPATLCNLVGLKKLSITNCLELISFSEGLGNLTNLEVLRLASCSKLMALPESVIELQKLSIIDLNYCLHLSLLPSRIGELGCLQIIHMIGCTGLDELPSSIKDSCSLEVVCDEEIFQKLWSHLPNVKVKLVEEDRFDIFWKIVARDMDVQ</sequence>
<dbReference type="STRING" id="59895.A0A118JRH4"/>
<keyword evidence="2" id="KW-0433">Leucine-rich repeat</keyword>
<accession>A0A118JRH4</accession>
<evidence type="ECO:0000313" key="6">
    <source>
        <dbReference type="EMBL" id="KVH87519.1"/>
    </source>
</evidence>
<dbReference type="Pfam" id="PF00931">
    <property type="entry name" value="NB-ARC"/>
    <property type="match status" value="1"/>
</dbReference>
<evidence type="ECO:0000256" key="2">
    <source>
        <dbReference type="ARBA" id="ARBA00022614"/>
    </source>
</evidence>
<dbReference type="SUPFAM" id="SSF52047">
    <property type="entry name" value="RNI-like"/>
    <property type="match status" value="1"/>
</dbReference>
<dbReference type="SUPFAM" id="SSF52540">
    <property type="entry name" value="P-loop containing nucleoside triphosphate hydrolases"/>
    <property type="match status" value="1"/>
</dbReference>
<comment type="similarity">
    <text evidence="1">Belongs to the disease resistance NB-LRR family.</text>
</comment>
<dbReference type="InterPro" id="IPR036388">
    <property type="entry name" value="WH-like_DNA-bd_sf"/>
</dbReference>
<keyword evidence="3" id="KW-0677">Repeat</keyword>
<dbReference type="OMA" id="WRCELPG"/>
<dbReference type="OrthoDB" id="2016095at2759"/>
<dbReference type="Gene3D" id="3.80.10.10">
    <property type="entry name" value="Ribonuclease Inhibitor"/>
    <property type="match status" value="1"/>
</dbReference>
<dbReference type="InterPro" id="IPR042197">
    <property type="entry name" value="Apaf_helical"/>
</dbReference>
<evidence type="ECO:0000313" key="7">
    <source>
        <dbReference type="Proteomes" id="UP000243975"/>
    </source>
</evidence>
<dbReference type="InterPro" id="IPR027417">
    <property type="entry name" value="P-loop_NTPase"/>
</dbReference>
<dbReference type="GO" id="GO:0006952">
    <property type="term" value="P:defense response"/>
    <property type="evidence" value="ECO:0007669"/>
    <property type="project" value="UniProtKB-KW"/>
</dbReference>
<dbReference type="Gene3D" id="1.10.8.430">
    <property type="entry name" value="Helical domain of apoptotic protease-activating factors"/>
    <property type="match status" value="1"/>
</dbReference>
<evidence type="ECO:0000256" key="4">
    <source>
        <dbReference type="ARBA" id="ARBA00022821"/>
    </source>
</evidence>
<gene>
    <name evidence="6" type="ORF">Ccrd_025221</name>
</gene>
<evidence type="ECO:0000256" key="3">
    <source>
        <dbReference type="ARBA" id="ARBA00022737"/>
    </source>
</evidence>
<feature type="domain" description="RPW8" evidence="5">
    <location>
        <begin position="1"/>
        <end position="149"/>
    </location>
</feature>
<dbReference type="PROSITE" id="PS51153">
    <property type="entry name" value="RPW8"/>
    <property type="match status" value="1"/>
</dbReference>
<dbReference type="InterPro" id="IPR002182">
    <property type="entry name" value="NB-ARC"/>
</dbReference>
<dbReference type="GO" id="GO:0043531">
    <property type="term" value="F:ADP binding"/>
    <property type="evidence" value="ECO:0007669"/>
    <property type="project" value="InterPro"/>
</dbReference>
<reference evidence="6 7" key="1">
    <citation type="journal article" date="2016" name="Sci. Rep.">
        <title>The genome sequence of the outbreeding globe artichoke constructed de novo incorporating a phase-aware low-pass sequencing strategy of F1 progeny.</title>
        <authorList>
            <person name="Scaglione D."/>
            <person name="Reyes-Chin-Wo S."/>
            <person name="Acquadro A."/>
            <person name="Froenicke L."/>
            <person name="Portis E."/>
            <person name="Beitel C."/>
            <person name="Tirone M."/>
            <person name="Mauro R."/>
            <person name="Lo Monaco A."/>
            <person name="Mauromicale G."/>
            <person name="Faccioli P."/>
            <person name="Cattivelli L."/>
            <person name="Rieseberg L."/>
            <person name="Michelmore R."/>
            <person name="Lanteri S."/>
        </authorList>
    </citation>
    <scope>NUCLEOTIDE SEQUENCE [LARGE SCALE GENOMIC DNA]</scope>
    <source>
        <strain evidence="6">2C</strain>
    </source>
</reference>
<dbReference type="Gramene" id="KVH87519">
    <property type="protein sequence ID" value="KVH87519"/>
    <property type="gene ID" value="Ccrd_025221"/>
</dbReference>
<dbReference type="EMBL" id="LEKV01006111">
    <property type="protein sequence ID" value="KVH87519.1"/>
    <property type="molecule type" value="Genomic_DNA"/>
</dbReference>
<organism evidence="6 7">
    <name type="scientific">Cynara cardunculus var. scolymus</name>
    <name type="common">Globe artichoke</name>
    <name type="synonym">Cynara scolymus</name>
    <dbReference type="NCBI Taxonomy" id="59895"/>
    <lineage>
        <taxon>Eukaryota</taxon>
        <taxon>Viridiplantae</taxon>
        <taxon>Streptophyta</taxon>
        <taxon>Embryophyta</taxon>
        <taxon>Tracheophyta</taxon>
        <taxon>Spermatophyta</taxon>
        <taxon>Magnoliopsida</taxon>
        <taxon>eudicotyledons</taxon>
        <taxon>Gunneridae</taxon>
        <taxon>Pentapetalae</taxon>
        <taxon>asterids</taxon>
        <taxon>campanulids</taxon>
        <taxon>Asterales</taxon>
        <taxon>Asteraceae</taxon>
        <taxon>Carduoideae</taxon>
        <taxon>Cardueae</taxon>
        <taxon>Carduinae</taxon>
        <taxon>Cynara</taxon>
    </lineage>
</organism>
<dbReference type="InterPro" id="IPR032675">
    <property type="entry name" value="LRR_dom_sf"/>
</dbReference>
<dbReference type="PRINTS" id="PR00364">
    <property type="entry name" value="DISEASERSIST"/>
</dbReference>
<protein>
    <submittedName>
        <fullName evidence="6">Disease resistance protein</fullName>
    </submittedName>
</protein>
<proteinExistence type="inferred from homology"/>
<dbReference type="PANTHER" id="PTHR36766:SF15">
    <property type="entry name" value="POWDERY MILDEW RESISTANCE PROTEIN, RPW8"/>
    <property type="match status" value="1"/>
</dbReference>
<evidence type="ECO:0000259" key="5">
    <source>
        <dbReference type="PROSITE" id="PS51153"/>
    </source>
</evidence>
<dbReference type="Gene3D" id="1.10.10.10">
    <property type="entry name" value="Winged helix-like DNA-binding domain superfamily/Winged helix DNA-binding domain"/>
    <property type="match status" value="1"/>
</dbReference>
<dbReference type="Proteomes" id="UP000243975">
    <property type="component" value="Unassembled WGS sequence"/>
</dbReference>